<name>A0A514DHS0_9CAUD</name>
<evidence type="ECO:0000313" key="3">
    <source>
        <dbReference type="Proteomes" id="UP000315956"/>
    </source>
</evidence>
<gene>
    <name evidence="2" type="primary">87</name>
    <name evidence="2" type="ORF">PBI_MARGAERY_88</name>
</gene>
<sequence>MILPEFTAPRGGIQWGAHPTPPSPERIALRERSAALNAEPGPTPAGRWAYGADLTEPGDTEQEIASTRGAWSSETYDSLEDATDDWPGHPIVRRWIPAPTPWEAIT</sequence>
<feature type="region of interest" description="Disordered" evidence="1">
    <location>
        <begin position="1"/>
        <end position="24"/>
    </location>
</feature>
<keyword evidence="3" id="KW-1185">Reference proteome</keyword>
<dbReference type="RefSeq" id="YP_010751188.1">
    <property type="nucleotide sequence ID" value="NC_073366.1"/>
</dbReference>
<accession>A0A514DHS0</accession>
<reference evidence="2 3" key="1">
    <citation type="submission" date="2019-05" db="EMBL/GenBank/DDBJ databases">
        <authorList>
            <person name="Stoner T.H."/>
            <person name="Aull H.G."/>
            <person name="Divens A.M."/>
            <person name="Zack K."/>
            <person name="Garlena R.A."/>
            <person name="Russell D.A."/>
            <person name="Pope W.H."/>
            <person name="Jacobs-Sera D."/>
            <person name="Hatfull G.F."/>
        </authorList>
    </citation>
    <scope>NUCLEOTIDE SEQUENCE [LARGE SCALE GENOMIC DNA]</scope>
</reference>
<evidence type="ECO:0000313" key="2">
    <source>
        <dbReference type="EMBL" id="QDH93145.1"/>
    </source>
</evidence>
<dbReference type="Proteomes" id="UP000315956">
    <property type="component" value="Segment"/>
</dbReference>
<dbReference type="GeneID" id="80004851"/>
<proteinExistence type="predicted"/>
<organism evidence="2 3">
    <name type="scientific">Microbacterium phage Margaery</name>
    <dbReference type="NCBI Taxonomy" id="2591217"/>
    <lineage>
        <taxon>Viruses</taxon>
        <taxon>Duplodnaviria</taxon>
        <taxon>Heunggongvirae</taxon>
        <taxon>Uroviricota</taxon>
        <taxon>Caudoviricetes</taxon>
        <taxon>Hodgkinviridae</taxon>
        <taxon>Margaeryvirus</taxon>
        <taxon>Margaeryvirus margaery</taxon>
    </lineage>
</organism>
<dbReference type="KEGG" id="vg:80004851"/>
<dbReference type="EMBL" id="MK937606">
    <property type="protein sequence ID" value="QDH93145.1"/>
    <property type="molecule type" value="Genomic_DNA"/>
</dbReference>
<protein>
    <submittedName>
        <fullName evidence="2">Uncharacterized protein</fullName>
    </submittedName>
</protein>
<evidence type="ECO:0000256" key="1">
    <source>
        <dbReference type="SAM" id="MobiDB-lite"/>
    </source>
</evidence>